<evidence type="ECO:0000259" key="9">
    <source>
        <dbReference type="Pfam" id="PF02875"/>
    </source>
</evidence>
<dbReference type="GO" id="GO:0005524">
    <property type="term" value="F:ATP binding"/>
    <property type="evidence" value="ECO:0007669"/>
    <property type="project" value="UniProtKB-UniRule"/>
</dbReference>
<feature type="binding site" evidence="7">
    <location>
        <begin position="128"/>
        <end position="134"/>
    </location>
    <ligand>
        <name>ATP</name>
        <dbReference type="ChEBI" id="CHEBI:30616"/>
    </ligand>
</feature>
<reference evidence="11" key="1">
    <citation type="journal article" date="2021" name="PeerJ">
        <title>Extensive microbial diversity within the chicken gut microbiome revealed by metagenomics and culture.</title>
        <authorList>
            <person name="Gilroy R."/>
            <person name="Ravi A."/>
            <person name="Getino M."/>
            <person name="Pursley I."/>
            <person name="Horton D.L."/>
            <person name="Alikhan N.F."/>
            <person name="Baker D."/>
            <person name="Gharbi K."/>
            <person name="Hall N."/>
            <person name="Watson M."/>
            <person name="Adriaenssens E.M."/>
            <person name="Foster-Nyarko E."/>
            <person name="Jarju S."/>
            <person name="Secka A."/>
            <person name="Antonio M."/>
            <person name="Oren A."/>
            <person name="Chaudhuri R.R."/>
            <person name="La Ragione R."/>
            <person name="Hildebrand F."/>
            <person name="Pallen M.J."/>
        </authorList>
    </citation>
    <scope>NUCLEOTIDE SEQUENCE</scope>
    <source>
        <strain evidence="11">5032</strain>
    </source>
</reference>
<evidence type="ECO:0000313" key="12">
    <source>
        <dbReference type="Proteomes" id="UP000823821"/>
    </source>
</evidence>
<dbReference type="Pfam" id="PF08245">
    <property type="entry name" value="Mur_ligase_M"/>
    <property type="match status" value="1"/>
</dbReference>
<keyword evidence="5 7" id="KW-0547">Nucleotide-binding</keyword>
<dbReference type="GO" id="GO:0008764">
    <property type="term" value="F:UDP-N-acetylmuramoylalanine-D-glutamate ligase activity"/>
    <property type="evidence" value="ECO:0007669"/>
    <property type="project" value="UniProtKB-UniRule"/>
</dbReference>
<dbReference type="Pfam" id="PF02875">
    <property type="entry name" value="Mur_ligase_C"/>
    <property type="match status" value="1"/>
</dbReference>
<keyword evidence="7 8" id="KW-0573">Peptidoglycan synthesis</keyword>
<keyword evidence="7 8" id="KW-0133">Cell shape</keyword>
<keyword evidence="4 7" id="KW-0436">Ligase</keyword>
<protein>
    <recommendedName>
        <fullName evidence="7 8">UDP-N-acetylmuramoylalanine--D-glutamate ligase</fullName>
        <ecNumber evidence="7 8">6.3.2.9</ecNumber>
    </recommendedName>
    <alternativeName>
        <fullName evidence="7">D-glutamic acid-adding enzyme</fullName>
    </alternativeName>
    <alternativeName>
        <fullName evidence="7">UDP-N-acetylmuramoyl-L-alanyl-D-glutamate synthetase</fullName>
    </alternativeName>
</protein>
<dbReference type="GO" id="GO:0071555">
    <property type="term" value="P:cell wall organization"/>
    <property type="evidence" value="ECO:0007669"/>
    <property type="project" value="UniProtKB-KW"/>
</dbReference>
<dbReference type="GO" id="GO:0008360">
    <property type="term" value="P:regulation of cell shape"/>
    <property type="evidence" value="ECO:0007669"/>
    <property type="project" value="UniProtKB-KW"/>
</dbReference>
<dbReference type="PANTHER" id="PTHR43692">
    <property type="entry name" value="UDP-N-ACETYLMURAMOYLALANINE--D-GLUTAMATE LIGASE"/>
    <property type="match status" value="1"/>
</dbReference>
<dbReference type="GO" id="GO:0051301">
    <property type="term" value="P:cell division"/>
    <property type="evidence" value="ECO:0007669"/>
    <property type="project" value="UniProtKB-KW"/>
</dbReference>
<dbReference type="PANTHER" id="PTHR43692:SF1">
    <property type="entry name" value="UDP-N-ACETYLMURAMOYLALANINE--D-GLUTAMATE LIGASE"/>
    <property type="match status" value="1"/>
</dbReference>
<keyword evidence="7 8" id="KW-0132">Cell division</keyword>
<comment type="catalytic activity">
    <reaction evidence="7 8">
        <text>UDP-N-acetyl-alpha-D-muramoyl-L-alanine + D-glutamate + ATP = UDP-N-acetyl-alpha-D-muramoyl-L-alanyl-D-glutamate + ADP + phosphate + H(+)</text>
        <dbReference type="Rhea" id="RHEA:16429"/>
        <dbReference type="ChEBI" id="CHEBI:15378"/>
        <dbReference type="ChEBI" id="CHEBI:29986"/>
        <dbReference type="ChEBI" id="CHEBI:30616"/>
        <dbReference type="ChEBI" id="CHEBI:43474"/>
        <dbReference type="ChEBI" id="CHEBI:83898"/>
        <dbReference type="ChEBI" id="CHEBI:83900"/>
        <dbReference type="ChEBI" id="CHEBI:456216"/>
        <dbReference type="EC" id="6.3.2.9"/>
    </reaction>
</comment>
<dbReference type="NCBIfam" id="TIGR01087">
    <property type="entry name" value="murD"/>
    <property type="match status" value="1"/>
</dbReference>
<dbReference type="Proteomes" id="UP000823821">
    <property type="component" value="Unassembled WGS sequence"/>
</dbReference>
<comment type="similarity">
    <text evidence="7">Belongs to the MurCDEF family.</text>
</comment>
<accession>A0A9D2HL37</accession>
<comment type="pathway">
    <text evidence="2 7 8">Cell wall biogenesis; peptidoglycan biosynthesis.</text>
</comment>
<dbReference type="Pfam" id="PF21799">
    <property type="entry name" value="MurD-like_N"/>
    <property type="match status" value="1"/>
</dbReference>
<dbReference type="EC" id="6.3.2.9" evidence="7 8"/>
<dbReference type="GO" id="GO:0009252">
    <property type="term" value="P:peptidoglycan biosynthetic process"/>
    <property type="evidence" value="ECO:0007669"/>
    <property type="project" value="UniProtKB-UniRule"/>
</dbReference>
<proteinExistence type="inferred from homology"/>
<evidence type="ECO:0000313" key="11">
    <source>
        <dbReference type="EMBL" id="HJA78936.1"/>
    </source>
</evidence>
<dbReference type="InterPro" id="IPR036615">
    <property type="entry name" value="Mur_ligase_C_dom_sf"/>
</dbReference>
<dbReference type="GO" id="GO:0005737">
    <property type="term" value="C:cytoplasm"/>
    <property type="evidence" value="ECO:0007669"/>
    <property type="project" value="UniProtKB-SubCell"/>
</dbReference>
<dbReference type="SUPFAM" id="SSF53623">
    <property type="entry name" value="MurD-like peptide ligases, catalytic domain"/>
    <property type="match status" value="1"/>
</dbReference>
<keyword evidence="7 8" id="KW-0961">Cell wall biogenesis/degradation</keyword>
<dbReference type="SUPFAM" id="SSF53244">
    <property type="entry name" value="MurD-like peptide ligases, peptide-binding domain"/>
    <property type="match status" value="1"/>
</dbReference>
<evidence type="ECO:0000256" key="3">
    <source>
        <dbReference type="ARBA" id="ARBA00022490"/>
    </source>
</evidence>
<feature type="domain" description="Mur ligase central" evidence="10">
    <location>
        <begin position="126"/>
        <end position="231"/>
    </location>
</feature>
<keyword evidence="3 7" id="KW-0963">Cytoplasm</keyword>
<evidence type="ECO:0000256" key="4">
    <source>
        <dbReference type="ARBA" id="ARBA00022598"/>
    </source>
</evidence>
<dbReference type="InterPro" id="IPR036565">
    <property type="entry name" value="Mur-like_cat_sf"/>
</dbReference>
<dbReference type="EMBL" id="DWZD01000034">
    <property type="protein sequence ID" value="HJA78936.1"/>
    <property type="molecule type" value="Genomic_DNA"/>
</dbReference>
<evidence type="ECO:0000256" key="5">
    <source>
        <dbReference type="ARBA" id="ARBA00022741"/>
    </source>
</evidence>
<keyword evidence="7 8" id="KW-0131">Cell cycle</keyword>
<organism evidence="11 12">
    <name type="scientific">Candidatus Desulfovibrio intestinavium</name>
    <dbReference type="NCBI Taxonomy" id="2838534"/>
    <lineage>
        <taxon>Bacteria</taxon>
        <taxon>Pseudomonadati</taxon>
        <taxon>Thermodesulfobacteriota</taxon>
        <taxon>Desulfovibrionia</taxon>
        <taxon>Desulfovibrionales</taxon>
        <taxon>Desulfovibrionaceae</taxon>
        <taxon>Desulfovibrio</taxon>
    </lineage>
</organism>
<comment type="function">
    <text evidence="7 8">Cell wall formation. Catalyzes the addition of glutamate to the nucleotide precursor UDP-N-acetylmuramoyl-L-alanine (UMA).</text>
</comment>
<comment type="subcellular location">
    <subcellularLocation>
        <location evidence="1 7 8">Cytoplasm</location>
    </subcellularLocation>
</comment>
<dbReference type="SUPFAM" id="SSF51984">
    <property type="entry name" value="MurCD N-terminal domain"/>
    <property type="match status" value="1"/>
</dbReference>
<gene>
    <name evidence="7 11" type="primary">murD</name>
    <name evidence="11" type="ORF">H9784_05110</name>
</gene>
<feature type="domain" description="Mur ligase C-terminal" evidence="9">
    <location>
        <begin position="303"/>
        <end position="414"/>
    </location>
</feature>
<dbReference type="InterPro" id="IPR013221">
    <property type="entry name" value="Mur_ligase_cen"/>
</dbReference>
<reference evidence="11" key="2">
    <citation type="submission" date="2021-04" db="EMBL/GenBank/DDBJ databases">
        <authorList>
            <person name="Gilroy R."/>
        </authorList>
    </citation>
    <scope>NUCLEOTIDE SEQUENCE</scope>
    <source>
        <strain evidence="11">5032</strain>
    </source>
</reference>
<evidence type="ECO:0000256" key="1">
    <source>
        <dbReference type="ARBA" id="ARBA00004496"/>
    </source>
</evidence>
<evidence type="ECO:0000256" key="2">
    <source>
        <dbReference type="ARBA" id="ARBA00004752"/>
    </source>
</evidence>
<name>A0A9D2HL37_9BACT</name>
<evidence type="ECO:0000259" key="10">
    <source>
        <dbReference type="Pfam" id="PF08245"/>
    </source>
</evidence>
<dbReference type="Gene3D" id="3.40.1190.10">
    <property type="entry name" value="Mur-like, catalytic domain"/>
    <property type="match status" value="1"/>
</dbReference>
<dbReference type="InterPro" id="IPR005762">
    <property type="entry name" value="MurD"/>
</dbReference>
<dbReference type="InterPro" id="IPR004101">
    <property type="entry name" value="Mur_ligase_C"/>
</dbReference>
<keyword evidence="6 7" id="KW-0067">ATP-binding</keyword>
<dbReference type="Gene3D" id="3.40.50.720">
    <property type="entry name" value="NAD(P)-binding Rossmann-like Domain"/>
    <property type="match status" value="1"/>
</dbReference>
<dbReference type="AlphaFoldDB" id="A0A9D2HL37"/>
<evidence type="ECO:0000256" key="7">
    <source>
        <dbReference type="HAMAP-Rule" id="MF_00639"/>
    </source>
</evidence>
<evidence type="ECO:0000256" key="6">
    <source>
        <dbReference type="ARBA" id="ARBA00022840"/>
    </source>
</evidence>
<comment type="caution">
    <text evidence="11">The sequence shown here is derived from an EMBL/GenBank/DDBJ whole genome shotgun (WGS) entry which is preliminary data.</text>
</comment>
<dbReference type="Gene3D" id="3.90.190.20">
    <property type="entry name" value="Mur ligase, C-terminal domain"/>
    <property type="match status" value="1"/>
</dbReference>
<evidence type="ECO:0000256" key="8">
    <source>
        <dbReference type="RuleBase" id="RU003664"/>
    </source>
</evidence>
<dbReference type="HAMAP" id="MF_00639">
    <property type="entry name" value="MurD"/>
    <property type="match status" value="1"/>
</dbReference>
<sequence>MALERNRGRRIQPGELAVVVGAGRSGLAAARLLRRESARVRLLERHRNAIDLGTLADLQRAGIEVLFGEHTPELFENAAMVVSSPGLPLAALREMMGPQAQRPGCEILAEMELAWRYLDGEPVLAVTGTSGKTTTVSLAAAMLQKQGYAVFLGGNIGTPLSEYVLAGRRADVLVLEASSFQLQGCSTFCPRVGVILNISPNHLDHHKDMAEYIEAKFRIFRCQDEGDLAIMGEGLRKVAAAFRLRARQQLFIPARCPQRFAESRLLGAHNVFNMEAAWLACRFFGVSEANAAAAVAAFHPLPHRLERVRRHRGVLYVNDSKCTTVAALKVALESFDQPVRLLCGGKFKGGDLAALVPLLQEKVHEVALFGGSREVFEEAWGDVVPLHWHENLEEAVTLLSSTAQKGDVVLLAPATSSFDQYENYLKRGEDFKRIVGMLA</sequence>